<feature type="transmembrane region" description="Helical" evidence="1">
    <location>
        <begin position="42"/>
        <end position="62"/>
    </location>
</feature>
<dbReference type="Proteomes" id="UP000192997">
    <property type="component" value="Unassembled WGS sequence"/>
</dbReference>
<dbReference type="InterPro" id="IPR011672">
    <property type="entry name" value="DUF1614"/>
</dbReference>
<accession>A0A1X4GA10</accession>
<feature type="transmembrane region" description="Helical" evidence="1">
    <location>
        <begin position="120"/>
        <end position="140"/>
    </location>
</feature>
<sequence>MIYLPVSILLFLVLLLLLPFIWFALAVDIVEIAVAKLGFSPQIAFFLFLLIIITSTINIPLYRLENTIEVVDEFATLWLREFWGIPLRRLERSTVIALNVGGGLIPVLLALYQISRGNLLAITLVSTIVSVVGYFAARIVPGIGIQMNPLLAPLTAVISAMIIAPHAGAPVAFAGGILGTVIGADLLHLKDIQFMSEGVLSIGGAGVFDGIALCGLFALLLS</sequence>
<dbReference type="Pfam" id="PF07758">
    <property type="entry name" value="DUF1614"/>
    <property type="match status" value="1"/>
</dbReference>
<feature type="transmembrane region" description="Helical" evidence="1">
    <location>
        <begin position="95"/>
        <end position="114"/>
    </location>
</feature>
<name>A0A1X4GA10_9CYAN</name>
<evidence type="ECO:0000313" key="2">
    <source>
        <dbReference type="EMBL" id="OSO93982.1"/>
    </source>
</evidence>
<reference evidence="3" key="1">
    <citation type="submission" date="2017-04" db="EMBL/GenBank/DDBJ databases">
        <authorList>
            <person name="Abreu V.A."/>
            <person name="Popin R.V."/>
            <person name="Rigonato J."/>
            <person name="Andreote A.P."/>
            <person name="Schaker P.C."/>
            <person name="Hoff-Risseti C."/>
            <person name="Alvarenga D.O."/>
            <person name="Varani A.M."/>
            <person name="Fiore M.F."/>
        </authorList>
    </citation>
    <scope>NUCLEOTIDE SEQUENCE [LARGE SCALE GENOMIC DNA]</scope>
    <source>
        <strain evidence="3">CENA303</strain>
    </source>
</reference>
<feature type="transmembrane region" description="Helical" evidence="1">
    <location>
        <begin position="199"/>
        <end position="221"/>
    </location>
</feature>
<keyword evidence="1" id="KW-1133">Transmembrane helix</keyword>
<gene>
    <name evidence="2" type="ORF">B7O87_04970</name>
</gene>
<organism evidence="2 3">
    <name type="scientific">Cylindrospermopsis raciborskii CENA303</name>
    <dbReference type="NCBI Taxonomy" id="1170769"/>
    <lineage>
        <taxon>Bacteria</taxon>
        <taxon>Bacillati</taxon>
        <taxon>Cyanobacteriota</taxon>
        <taxon>Cyanophyceae</taxon>
        <taxon>Nostocales</taxon>
        <taxon>Aphanizomenonaceae</taxon>
        <taxon>Cylindrospermopsis</taxon>
    </lineage>
</organism>
<dbReference type="AlphaFoldDB" id="A0A1X4GA10"/>
<comment type="caution">
    <text evidence="2">The sequence shown here is derived from an EMBL/GenBank/DDBJ whole genome shotgun (WGS) entry which is preliminary data.</text>
</comment>
<evidence type="ECO:0000256" key="1">
    <source>
        <dbReference type="SAM" id="Phobius"/>
    </source>
</evidence>
<protein>
    <recommendedName>
        <fullName evidence="4">DUF1614 domain-containing protein</fullName>
    </recommendedName>
</protein>
<feature type="transmembrane region" description="Helical" evidence="1">
    <location>
        <begin position="170"/>
        <end position="187"/>
    </location>
</feature>
<keyword evidence="1" id="KW-0472">Membrane</keyword>
<keyword evidence="1" id="KW-0812">Transmembrane</keyword>
<proteinExistence type="predicted"/>
<dbReference type="RefSeq" id="WP_061547177.1">
    <property type="nucleotide sequence ID" value="NZ_NBYN01000016.1"/>
</dbReference>
<evidence type="ECO:0008006" key="4">
    <source>
        <dbReference type="Google" id="ProtNLM"/>
    </source>
</evidence>
<dbReference type="EMBL" id="NBYN01000016">
    <property type="protein sequence ID" value="OSO93982.1"/>
    <property type="molecule type" value="Genomic_DNA"/>
</dbReference>
<evidence type="ECO:0000313" key="3">
    <source>
        <dbReference type="Proteomes" id="UP000192997"/>
    </source>
</evidence>